<reference evidence="1 2" key="1">
    <citation type="journal article" date="2013" name="ISME J.">
        <title>A metabolic model for members of the genus Tetrasphaera involved in enhanced biological phosphorus removal.</title>
        <authorList>
            <person name="Kristiansen R."/>
            <person name="Nguyen H.T.T."/>
            <person name="Saunders A.M."/>
            <person name="Nielsen J.L."/>
            <person name="Wimmer R."/>
            <person name="Le V.Q."/>
            <person name="McIlroy S.J."/>
            <person name="Petrovski S."/>
            <person name="Seviour R.J."/>
            <person name="Calteau A."/>
            <person name="Nielsen K.L."/>
            <person name="Nielsen P.H."/>
        </authorList>
    </citation>
    <scope>NUCLEOTIDE SEQUENCE [LARGE SCALE GENOMIC DNA]</scope>
    <source>
        <strain evidence="1 2">T1-X7</strain>
    </source>
</reference>
<keyword evidence="2" id="KW-1185">Reference proteome</keyword>
<gene>
    <name evidence="1" type="ORF">BN12_2620023</name>
</gene>
<dbReference type="EMBL" id="CAJB01000182">
    <property type="protein sequence ID" value="CCH78208.1"/>
    <property type="molecule type" value="Genomic_DNA"/>
</dbReference>
<proteinExistence type="predicted"/>
<dbReference type="OrthoDB" id="3788533at2"/>
<organism evidence="1 2">
    <name type="scientific">Nostocoides japonicum T1-X7</name>
    <dbReference type="NCBI Taxonomy" id="1194083"/>
    <lineage>
        <taxon>Bacteria</taxon>
        <taxon>Bacillati</taxon>
        <taxon>Actinomycetota</taxon>
        <taxon>Actinomycetes</taxon>
        <taxon>Micrococcales</taxon>
        <taxon>Intrasporangiaceae</taxon>
        <taxon>Nostocoides</taxon>
    </lineage>
</organism>
<dbReference type="STRING" id="1194083.BN12_2620023"/>
<dbReference type="RefSeq" id="WP_048555177.1">
    <property type="nucleotide sequence ID" value="NZ_HF570958.1"/>
</dbReference>
<evidence type="ECO:0000313" key="2">
    <source>
        <dbReference type="Proteomes" id="UP000035721"/>
    </source>
</evidence>
<comment type="caution">
    <text evidence="1">The sequence shown here is derived from an EMBL/GenBank/DDBJ whole genome shotgun (WGS) entry which is preliminary data.</text>
</comment>
<evidence type="ECO:0000313" key="1">
    <source>
        <dbReference type="EMBL" id="CCH78208.1"/>
    </source>
</evidence>
<dbReference type="AlphaFoldDB" id="A0A077LW95"/>
<sequence length="134" mass="14496">MIDTRFTTVVEGVDDLLSVVDIEDIGDIETLLMVLFARPLRIDELWDDEGGPHSLEFIIHGNDATTRSVHEFPLSIIGLARSCAEMVDEVGPDSRGAAAADATPEVSAMNDDELIGALQQALGEVRLLTMMDDA</sequence>
<protein>
    <submittedName>
        <fullName evidence="1">Uncharacterized protein</fullName>
    </submittedName>
</protein>
<dbReference type="Proteomes" id="UP000035721">
    <property type="component" value="Unassembled WGS sequence"/>
</dbReference>
<name>A0A077LW95_9MICO</name>
<accession>A0A077LW95</accession>